<keyword evidence="2" id="KW-1185">Reference proteome</keyword>
<evidence type="ECO:0000313" key="2">
    <source>
        <dbReference type="Proteomes" id="UP000008136"/>
    </source>
</evidence>
<accession>F2KNI2</accession>
<protein>
    <submittedName>
        <fullName evidence="1">Uncharacterized protein</fullName>
    </submittedName>
</protein>
<dbReference type="STRING" id="693661.Arcve_1380"/>
<reference evidence="1 2" key="1">
    <citation type="submission" date="2011-03" db="EMBL/GenBank/DDBJ databases">
        <title>The complete genome of Archaeoglobus veneficus SNP6.</title>
        <authorList>
            <consortium name="US DOE Joint Genome Institute (JGI-PGF)"/>
            <person name="Lucas S."/>
            <person name="Copeland A."/>
            <person name="Lapidus A."/>
            <person name="Bruce D."/>
            <person name="Goodwin L."/>
            <person name="Pitluck S."/>
            <person name="Kyrpides N."/>
            <person name="Mavromatis K."/>
            <person name="Pagani I."/>
            <person name="Ivanova N."/>
            <person name="Mikhailova N."/>
            <person name="Lu M."/>
            <person name="Detter J.C."/>
            <person name="Tapia R."/>
            <person name="Han C."/>
            <person name="Land M."/>
            <person name="Hauser L."/>
            <person name="Markowitz V."/>
            <person name="Cheng J.-F."/>
            <person name="Hugenholtz P."/>
            <person name="Woyke T."/>
            <person name="Wu D."/>
            <person name="Spring S."/>
            <person name="Brambilla E."/>
            <person name="Klenk H.-P."/>
            <person name="Eisen J.A."/>
        </authorList>
    </citation>
    <scope>NUCLEOTIDE SEQUENCE [LARGE SCALE GENOMIC DNA]</scope>
    <source>
        <strain>SNP6</strain>
    </source>
</reference>
<gene>
    <name evidence="1" type="ordered locus">Arcve_1380</name>
</gene>
<name>F2KNI2_ARCVS</name>
<dbReference type="HOGENOM" id="CLU_2820587_0_0_2"/>
<evidence type="ECO:0000313" key="1">
    <source>
        <dbReference type="EMBL" id="AEA47384.1"/>
    </source>
</evidence>
<sequence>MPMSRKKSSGRKNPPSKTKEEILRFALVHPYGFDETDLRVYLRKKYDITDPRGIKRHLRELEKNSI</sequence>
<dbReference type="Proteomes" id="UP000008136">
    <property type="component" value="Chromosome"/>
</dbReference>
<proteinExistence type="predicted"/>
<dbReference type="KEGG" id="ave:Arcve_1380"/>
<dbReference type="EMBL" id="CP002588">
    <property type="protein sequence ID" value="AEA47384.1"/>
    <property type="molecule type" value="Genomic_DNA"/>
</dbReference>
<organism evidence="1 2">
    <name type="scientific">Archaeoglobus veneficus (strain DSM 11195 / SNP6)</name>
    <dbReference type="NCBI Taxonomy" id="693661"/>
    <lineage>
        <taxon>Archaea</taxon>
        <taxon>Methanobacteriati</taxon>
        <taxon>Methanobacteriota</taxon>
        <taxon>Archaeoglobi</taxon>
        <taxon>Archaeoglobales</taxon>
        <taxon>Archaeoglobaceae</taxon>
        <taxon>Archaeoglobus</taxon>
    </lineage>
</organism>
<dbReference type="AlphaFoldDB" id="F2KNI2"/>